<feature type="transmembrane region" description="Helical" evidence="1">
    <location>
        <begin position="276"/>
        <end position="296"/>
    </location>
</feature>
<keyword evidence="4" id="KW-1185">Reference proteome</keyword>
<feature type="transmembrane region" description="Helical" evidence="1">
    <location>
        <begin position="73"/>
        <end position="94"/>
    </location>
</feature>
<feature type="transmembrane region" description="Helical" evidence="1">
    <location>
        <begin position="308"/>
        <end position="327"/>
    </location>
</feature>
<comment type="caution">
    <text evidence="3">The sequence shown here is derived from an EMBL/GenBank/DDBJ whole genome shotgun (WGS) entry which is preliminary data.</text>
</comment>
<proteinExistence type="predicted"/>
<feature type="transmembrane region" description="Helical" evidence="1">
    <location>
        <begin position="252"/>
        <end position="270"/>
    </location>
</feature>
<accession>A0A0W0RZE2</accession>
<reference evidence="3 4" key="1">
    <citation type="submission" date="2015-11" db="EMBL/GenBank/DDBJ databases">
        <title>Genomic analysis of 38 Legionella species identifies large and diverse effector repertoires.</title>
        <authorList>
            <person name="Burstein D."/>
            <person name="Amaro F."/>
            <person name="Zusman T."/>
            <person name="Lifshitz Z."/>
            <person name="Cohen O."/>
            <person name="Gilbert J.A."/>
            <person name="Pupko T."/>
            <person name="Shuman H.A."/>
            <person name="Segal G."/>
        </authorList>
    </citation>
    <scope>NUCLEOTIDE SEQUENCE [LARGE SCALE GENOMIC DNA]</scope>
    <source>
        <strain evidence="3 4">WIGA</strain>
    </source>
</reference>
<feature type="transmembrane region" description="Helical" evidence="1">
    <location>
        <begin position="6"/>
        <end position="24"/>
    </location>
</feature>
<dbReference type="GO" id="GO:0016747">
    <property type="term" value="F:acyltransferase activity, transferring groups other than amino-acyl groups"/>
    <property type="evidence" value="ECO:0007669"/>
    <property type="project" value="InterPro"/>
</dbReference>
<dbReference type="GO" id="GO:0016020">
    <property type="term" value="C:membrane"/>
    <property type="evidence" value="ECO:0007669"/>
    <property type="project" value="TreeGrafter"/>
</dbReference>
<feature type="transmembrane region" description="Helical" evidence="1">
    <location>
        <begin position="193"/>
        <end position="214"/>
    </location>
</feature>
<dbReference type="OrthoDB" id="9767863at2"/>
<sequence>MHQIIQALFFIGFFAIAFIIALPCKRLFNISDAKDHRYQHLDGVRGLAALGVVACHVNHHLLAYFGITGTPIIGNRIGFISVQLFFALTAYLFTKKALENKLNPASFYMARVRRIVPLYLFVASITILVCFYLSVKTSNDFSLHFQGIIDIFSYGFLGDGVLYFGSINALSFIGIAWTLSYEWKFYLVLPPLYFLYRQSTFMAITIVLSVLLVASRDLYSLGNASWPFFIIGSFGAWLMYHYPSLQDSKIKPFLGAMALLALLLSLITSGQFDFKHFFLAGVLFLSILIAEPKILTYKPLLFLGRISYSIYLLQYLVVFPVALFASMHPMALLAHPIQKFMTCFSVGIILIPAATFTYKFIELPGMEGTFWSQFTFIKNLVRRRHKLLTE</sequence>
<dbReference type="PATRIC" id="fig|447.4.peg.631"/>
<dbReference type="GO" id="GO:0009103">
    <property type="term" value="P:lipopolysaccharide biosynthetic process"/>
    <property type="evidence" value="ECO:0007669"/>
    <property type="project" value="TreeGrafter"/>
</dbReference>
<dbReference type="AlphaFoldDB" id="A0A0W0RZE2"/>
<protein>
    <submittedName>
        <fullName evidence="3">O-antigen acetylase</fullName>
    </submittedName>
</protein>
<evidence type="ECO:0000313" key="3">
    <source>
        <dbReference type="EMBL" id="KTC76515.1"/>
    </source>
</evidence>
<evidence type="ECO:0000256" key="1">
    <source>
        <dbReference type="SAM" id="Phobius"/>
    </source>
</evidence>
<feature type="domain" description="Acyltransferase 3" evidence="2">
    <location>
        <begin position="41"/>
        <end position="348"/>
    </location>
</feature>
<feature type="transmembrane region" description="Helical" evidence="1">
    <location>
        <begin position="44"/>
        <end position="67"/>
    </location>
</feature>
<name>A0A0W0RZE2_LEGBO</name>
<keyword evidence="1" id="KW-0812">Transmembrane</keyword>
<organism evidence="3 4">
    <name type="scientific">Legionella bozemanae</name>
    <name type="common">Fluoribacter bozemanae</name>
    <dbReference type="NCBI Taxonomy" id="447"/>
    <lineage>
        <taxon>Bacteria</taxon>
        <taxon>Pseudomonadati</taxon>
        <taxon>Pseudomonadota</taxon>
        <taxon>Gammaproteobacteria</taxon>
        <taxon>Legionellales</taxon>
        <taxon>Legionellaceae</taxon>
        <taxon>Legionella</taxon>
    </lineage>
</organism>
<dbReference type="PANTHER" id="PTHR23028:SF53">
    <property type="entry name" value="ACYL_TRANSF_3 DOMAIN-CONTAINING PROTEIN"/>
    <property type="match status" value="1"/>
</dbReference>
<feature type="transmembrane region" description="Helical" evidence="1">
    <location>
        <begin position="115"/>
        <end position="135"/>
    </location>
</feature>
<keyword evidence="1" id="KW-0472">Membrane</keyword>
<dbReference type="PANTHER" id="PTHR23028">
    <property type="entry name" value="ACETYLTRANSFERASE"/>
    <property type="match status" value="1"/>
</dbReference>
<gene>
    <name evidence="3" type="ORF">Lboz_0585</name>
</gene>
<dbReference type="Pfam" id="PF01757">
    <property type="entry name" value="Acyl_transf_3"/>
    <property type="match status" value="1"/>
</dbReference>
<feature type="transmembrane region" description="Helical" evidence="1">
    <location>
        <begin position="161"/>
        <end position="181"/>
    </location>
</feature>
<dbReference type="InterPro" id="IPR002656">
    <property type="entry name" value="Acyl_transf_3_dom"/>
</dbReference>
<dbReference type="Proteomes" id="UP000054695">
    <property type="component" value="Unassembled WGS sequence"/>
</dbReference>
<dbReference type="InterPro" id="IPR050879">
    <property type="entry name" value="Acyltransferase_3"/>
</dbReference>
<evidence type="ECO:0000313" key="4">
    <source>
        <dbReference type="Proteomes" id="UP000054695"/>
    </source>
</evidence>
<feature type="transmembrane region" description="Helical" evidence="1">
    <location>
        <begin position="339"/>
        <end position="361"/>
    </location>
</feature>
<dbReference type="STRING" id="447.Lboz_0585"/>
<dbReference type="RefSeq" id="WP_058458276.1">
    <property type="nucleotide sequence ID" value="NZ_CAAAIY010000013.1"/>
</dbReference>
<feature type="transmembrane region" description="Helical" evidence="1">
    <location>
        <begin position="220"/>
        <end position="240"/>
    </location>
</feature>
<evidence type="ECO:0000259" key="2">
    <source>
        <dbReference type="Pfam" id="PF01757"/>
    </source>
</evidence>
<dbReference type="EMBL" id="LNXU01000004">
    <property type="protein sequence ID" value="KTC76515.1"/>
    <property type="molecule type" value="Genomic_DNA"/>
</dbReference>
<keyword evidence="1" id="KW-1133">Transmembrane helix</keyword>